<proteinExistence type="predicted"/>
<reference evidence="1 2" key="1">
    <citation type="submission" date="2014-11" db="EMBL/GenBank/DDBJ databases">
        <title>Genetic blueprint of the zoonotic pathogen Toxocara canis.</title>
        <authorList>
            <person name="Zhu X.-Q."/>
            <person name="Korhonen P.K."/>
            <person name="Cai H."/>
            <person name="Young N.D."/>
            <person name="Nejsum P."/>
            <person name="von Samson-Himmelstjerna G."/>
            <person name="Boag P.R."/>
            <person name="Tan P."/>
            <person name="Li Q."/>
            <person name="Min J."/>
            <person name="Yang Y."/>
            <person name="Wang X."/>
            <person name="Fang X."/>
            <person name="Hall R.S."/>
            <person name="Hofmann A."/>
            <person name="Sternberg P.W."/>
            <person name="Jex A.R."/>
            <person name="Gasser R.B."/>
        </authorList>
    </citation>
    <scope>NUCLEOTIDE SEQUENCE [LARGE SCALE GENOMIC DNA]</scope>
    <source>
        <strain evidence="1">PN_DK_2014</strain>
    </source>
</reference>
<evidence type="ECO:0000313" key="2">
    <source>
        <dbReference type="Proteomes" id="UP000031036"/>
    </source>
</evidence>
<name>A0A0B2VRH0_TOXCA</name>
<sequence length="128" mass="14193">MKNLSFVLCNRFLANTIEGKTKNEANGFLDVCIKDMIIQLAIALIAVAKGASASISFDDDACRDAIRLCQFSAECVNRISERIGYGVCDTSFISDVGKRDMSAWGKKRNDPTRLWSLLRKLDRIPSGK</sequence>
<comment type="caution">
    <text evidence="1">The sequence shown here is derived from an EMBL/GenBank/DDBJ whole genome shotgun (WGS) entry which is preliminary data.</text>
</comment>
<dbReference type="AlphaFoldDB" id="A0A0B2VRH0"/>
<protein>
    <submittedName>
        <fullName evidence="1">Uncharacterized protein</fullName>
    </submittedName>
</protein>
<dbReference type="Proteomes" id="UP000031036">
    <property type="component" value="Unassembled WGS sequence"/>
</dbReference>
<organism evidence="1 2">
    <name type="scientific">Toxocara canis</name>
    <name type="common">Canine roundworm</name>
    <dbReference type="NCBI Taxonomy" id="6265"/>
    <lineage>
        <taxon>Eukaryota</taxon>
        <taxon>Metazoa</taxon>
        <taxon>Ecdysozoa</taxon>
        <taxon>Nematoda</taxon>
        <taxon>Chromadorea</taxon>
        <taxon>Rhabditida</taxon>
        <taxon>Spirurina</taxon>
        <taxon>Ascaridomorpha</taxon>
        <taxon>Ascaridoidea</taxon>
        <taxon>Toxocaridae</taxon>
        <taxon>Toxocara</taxon>
    </lineage>
</organism>
<evidence type="ECO:0000313" key="1">
    <source>
        <dbReference type="EMBL" id="KHN83914.1"/>
    </source>
</evidence>
<gene>
    <name evidence="1" type="ORF">Tcan_12331</name>
</gene>
<accession>A0A0B2VRH0</accession>
<keyword evidence="2" id="KW-1185">Reference proteome</keyword>
<dbReference type="EMBL" id="JPKZ01001123">
    <property type="protein sequence ID" value="KHN83914.1"/>
    <property type="molecule type" value="Genomic_DNA"/>
</dbReference>